<dbReference type="EMBL" id="JACVDA010000011">
    <property type="protein sequence ID" value="MBK1468641.1"/>
    <property type="molecule type" value="Genomic_DNA"/>
</dbReference>
<keyword evidence="4" id="KW-1185">Reference proteome</keyword>
<evidence type="ECO:0000256" key="2">
    <source>
        <dbReference type="SAM" id="Phobius"/>
    </source>
</evidence>
<gene>
    <name evidence="3" type="ORF">IBJ83_04840</name>
</gene>
<protein>
    <submittedName>
        <fullName evidence="3">Uncharacterized protein</fullName>
    </submittedName>
</protein>
<keyword evidence="2" id="KW-1133">Transmembrane helix</keyword>
<name>A0ABS1C957_9FIRM</name>
<dbReference type="Proteomes" id="UP000823123">
    <property type="component" value="Unassembled WGS sequence"/>
</dbReference>
<feature type="region of interest" description="Disordered" evidence="1">
    <location>
        <begin position="39"/>
        <end position="62"/>
    </location>
</feature>
<proteinExistence type="predicted"/>
<accession>A0ABS1C957</accession>
<keyword evidence="2" id="KW-0812">Transmembrane</keyword>
<feature type="transmembrane region" description="Helical" evidence="2">
    <location>
        <begin position="5"/>
        <end position="24"/>
    </location>
</feature>
<reference evidence="3 4" key="1">
    <citation type="submission" date="2020-09" db="EMBL/GenBank/DDBJ databases">
        <title>Parvimonas S3374 sp. nov.</title>
        <authorList>
            <person name="Buhl M."/>
        </authorList>
    </citation>
    <scope>NUCLEOTIDE SEQUENCE [LARGE SCALE GENOMIC DNA]</scope>
    <source>
        <strain evidence="3 4">S3374</strain>
    </source>
</reference>
<comment type="caution">
    <text evidence="3">The sequence shown here is derived from an EMBL/GenBank/DDBJ whole genome shotgun (WGS) entry which is preliminary data.</text>
</comment>
<evidence type="ECO:0000313" key="3">
    <source>
        <dbReference type="EMBL" id="MBK1468641.1"/>
    </source>
</evidence>
<keyword evidence="2" id="KW-0472">Membrane</keyword>
<sequence length="214" mass="25629">MKLKVFCRTFIVLMLVTVNIFLFTKYKNKQNILSNNSVTKEEVKKTDEKKKEQKNPEEKRKENIKKYLEDKNISTVGLSAFNPNLEKFVTQFLKRKYNYRSLADDRKLEDFYSDELKKEYLEKTKGKKPHPKYDEKSSLRENMSININTIDEKTFIVTTIHERDVFFINRVSNQQIRQDKTGVYTNTFIIVIDKDRYKIQKEEEMIIKDIRNGA</sequence>
<evidence type="ECO:0000256" key="1">
    <source>
        <dbReference type="SAM" id="MobiDB-lite"/>
    </source>
</evidence>
<dbReference type="RefSeq" id="WP_201275596.1">
    <property type="nucleotide sequence ID" value="NZ_JACVDA010000011.1"/>
</dbReference>
<organism evidence="3 4">
    <name type="scientific">Parvimonas parva</name>
    <dbReference type="NCBI Taxonomy" id="2769485"/>
    <lineage>
        <taxon>Bacteria</taxon>
        <taxon>Bacillati</taxon>
        <taxon>Bacillota</taxon>
        <taxon>Tissierellia</taxon>
        <taxon>Tissierellales</taxon>
        <taxon>Peptoniphilaceae</taxon>
        <taxon>Parvimonas</taxon>
    </lineage>
</organism>
<evidence type="ECO:0000313" key="4">
    <source>
        <dbReference type="Proteomes" id="UP000823123"/>
    </source>
</evidence>